<feature type="region of interest" description="Disordered" evidence="1">
    <location>
        <begin position="56"/>
        <end position="83"/>
    </location>
</feature>
<dbReference type="PANTHER" id="PTHR11257">
    <property type="entry name" value="CHEMOSENSORY PROTEIN-RELATED"/>
    <property type="match status" value="1"/>
</dbReference>
<dbReference type="STRING" id="104452.A0A0L7LT40"/>
<dbReference type="SUPFAM" id="SSF100910">
    <property type="entry name" value="Chemosensory protein Csp2"/>
    <property type="match status" value="1"/>
</dbReference>
<dbReference type="Gene3D" id="1.10.2080.10">
    <property type="entry name" value="Insect odorant-binding protein A10/Ejaculatory bulb-specific protein 3"/>
    <property type="match status" value="1"/>
</dbReference>
<keyword evidence="3" id="KW-1185">Reference proteome</keyword>
<dbReference type="Proteomes" id="UP000037510">
    <property type="component" value="Unassembled WGS sequence"/>
</dbReference>
<dbReference type="EMBL" id="JTDY01000145">
    <property type="protein sequence ID" value="KOB78612.1"/>
    <property type="molecule type" value="Genomic_DNA"/>
</dbReference>
<feature type="compositionally biased region" description="Polar residues" evidence="1">
    <location>
        <begin position="59"/>
        <end position="72"/>
    </location>
</feature>
<feature type="non-terminal residue" evidence="2">
    <location>
        <position position="1"/>
    </location>
</feature>
<dbReference type="PANTHER" id="PTHR11257:SF9">
    <property type="entry name" value="CHEMOSENSORY PROTEIN 13"/>
    <property type="match status" value="1"/>
</dbReference>
<sequence length="101" mass="11220">LLPEALRTKCIRCTERQKRTAVKIITRLKYEYPEEWAKLSTRWDSTGDFTRYFEEPASPATQAGRSGASSTLEACAGPGARGHDTLHISDATPSAYLNVNM</sequence>
<name>A0A0L7LT40_OPEBR</name>
<reference evidence="2 3" key="1">
    <citation type="journal article" date="2015" name="Genome Biol. Evol.">
        <title>The genome of winter moth (Operophtera brumata) provides a genomic perspective on sexual dimorphism and phenology.</title>
        <authorList>
            <person name="Derks M.F."/>
            <person name="Smit S."/>
            <person name="Salis L."/>
            <person name="Schijlen E."/>
            <person name="Bossers A."/>
            <person name="Mateman C."/>
            <person name="Pijl A.S."/>
            <person name="de Ridder D."/>
            <person name="Groenen M.A."/>
            <person name="Visser M.E."/>
            <person name="Megens H.J."/>
        </authorList>
    </citation>
    <scope>NUCLEOTIDE SEQUENCE [LARGE SCALE GENOMIC DNA]</scope>
    <source>
        <strain evidence="2">WM2013NL</strain>
        <tissue evidence="2">Head and thorax</tissue>
    </source>
</reference>
<feature type="non-terminal residue" evidence="2">
    <location>
        <position position="101"/>
    </location>
</feature>
<organism evidence="2 3">
    <name type="scientific">Operophtera brumata</name>
    <name type="common">Winter moth</name>
    <name type="synonym">Phalaena brumata</name>
    <dbReference type="NCBI Taxonomy" id="104452"/>
    <lineage>
        <taxon>Eukaryota</taxon>
        <taxon>Metazoa</taxon>
        <taxon>Ecdysozoa</taxon>
        <taxon>Arthropoda</taxon>
        <taxon>Hexapoda</taxon>
        <taxon>Insecta</taxon>
        <taxon>Pterygota</taxon>
        <taxon>Neoptera</taxon>
        <taxon>Endopterygota</taxon>
        <taxon>Lepidoptera</taxon>
        <taxon>Glossata</taxon>
        <taxon>Ditrysia</taxon>
        <taxon>Geometroidea</taxon>
        <taxon>Geometridae</taxon>
        <taxon>Larentiinae</taxon>
        <taxon>Operophtera</taxon>
    </lineage>
</organism>
<evidence type="ECO:0000313" key="3">
    <source>
        <dbReference type="Proteomes" id="UP000037510"/>
    </source>
</evidence>
<evidence type="ECO:0000313" key="2">
    <source>
        <dbReference type="EMBL" id="KOB78612.1"/>
    </source>
</evidence>
<dbReference type="InterPro" id="IPR005055">
    <property type="entry name" value="A10/PebIII"/>
</dbReference>
<accession>A0A0L7LT40</accession>
<evidence type="ECO:0000256" key="1">
    <source>
        <dbReference type="SAM" id="MobiDB-lite"/>
    </source>
</evidence>
<gene>
    <name evidence="2" type="ORF">OBRU01_01520</name>
</gene>
<dbReference type="InterPro" id="IPR036682">
    <property type="entry name" value="OS_D_A10/PebIII_sf"/>
</dbReference>
<comment type="caution">
    <text evidence="2">The sequence shown here is derived from an EMBL/GenBank/DDBJ whole genome shotgun (WGS) entry which is preliminary data.</text>
</comment>
<protein>
    <submittedName>
        <fullName evidence="2">Chemosensory protein</fullName>
    </submittedName>
</protein>
<dbReference type="AlphaFoldDB" id="A0A0L7LT40"/>
<dbReference type="Pfam" id="PF03392">
    <property type="entry name" value="OS-D"/>
    <property type="match status" value="1"/>
</dbReference>
<proteinExistence type="predicted"/>